<dbReference type="Proteomes" id="UP000218598">
    <property type="component" value="Unassembled WGS sequence"/>
</dbReference>
<dbReference type="PANTHER" id="PTHR43776">
    <property type="entry name" value="TRANSPORT ATP-BINDING PROTEIN"/>
    <property type="match status" value="1"/>
</dbReference>
<feature type="domain" description="ABC transporter" evidence="6">
    <location>
        <begin position="37"/>
        <end position="285"/>
    </location>
</feature>
<dbReference type="CDD" id="cd03257">
    <property type="entry name" value="ABC_NikE_OppD_transporters"/>
    <property type="match status" value="1"/>
</dbReference>
<dbReference type="GO" id="GO:0015833">
    <property type="term" value="P:peptide transport"/>
    <property type="evidence" value="ECO:0007669"/>
    <property type="project" value="InterPro"/>
</dbReference>
<comment type="similarity">
    <text evidence="1">Belongs to the ABC transporter superfamily.</text>
</comment>
<dbReference type="InterPro" id="IPR013563">
    <property type="entry name" value="Oligopep_ABC_C"/>
</dbReference>
<feature type="region of interest" description="Disordered" evidence="5">
    <location>
        <begin position="1"/>
        <end position="35"/>
    </location>
</feature>
<protein>
    <submittedName>
        <fullName evidence="7">Peptide ABC transporter ATP-binding protein</fullName>
    </submittedName>
</protein>
<dbReference type="Gene3D" id="3.40.50.300">
    <property type="entry name" value="P-loop containing nucleotide triphosphate hydrolases"/>
    <property type="match status" value="1"/>
</dbReference>
<dbReference type="PANTHER" id="PTHR43776:SF7">
    <property type="entry name" value="D,D-DIPEPTIDE TRANSPORT ATP-BINDING PROTEIN DDPF-RELATED"/>
    <property type="match status" value="1"/>
</dbReference>
<dbReference type="InterPro" id="IPR027417">
    <property type="entry name" value="P-loop_NTPase"/>
</dbReference>
<feature type="compositionally biased region" description="Low complexity" evidence="5">
    <location>
        <begin position="1"/>
        <end position="27"/>
    </location>
</feature>
<accession>A0A2A3YJC3</accession>
<evidence type="ECO:0000313" key="8">
    <source>
        <dbReference type="Proteomes" id="UP000218598"/>
    </source>
</evidence>
<keyword evidence="3" id="KW-0547">Nucleotide-binding</keyword>
<dbReference type="GO" id="GO:0016887">
    <property type="term" value="F:ATP hydrolysis activity"/>
    <property type="evidence" value="ECO:0007669"/>
    <property type="project" value="InterPro"/>
</dbReference>
<keyword evidence="4 7" id="KW-0067">ATP-binding</keyword>
<dbReference type="EMBL" id="NRGR01000015">
    <property type="protein sequence ID" value="PCC39446.1"/>
    <property type="molecule type" value="Genomic_DNA"/>
</dbReference>
<evidence type="ECO:0000256" key="2">
    <source>
        <dbReference type="ARBA" id="ARBA00022448"/>
    </source>
</evidence>
<evidence type="ECO:0000256" key="3">
    <source>
        <dbReference type="ARBA" id="ARBA00022741"/>
    </source>
</evidence>
<keyword evidence="2" id="KW-0813">Transport</keyword>
<dbReference type="PROSITE" id="PS50893">
    <property type="entry name" value="ABC_TRANSPORTER_2"/>
    <property type="match status" value="1"/>
</dbReference>
<name>A0A2A3YJC3_9MICO</name>
<dbReference type="OrthoDB" id="3677453at2"/>
<evidence type="ECO:0000313" key="7">
    <source>
        <dbReference type="EMBL" id="PCC39446.1"/>
    </source>
</evidence>
<dbReference type="AlphaFoldDB" id="A0A2A3YJC3"/>
<evidence type="ECO:0000259" key="6">
    <source>
        <dbReference type="PROSITE" id="PS50893"/>
    </source>
</evidence>
<dbReference type="PROSITE" id="PS00211">
    <property type="entry name" value="ABC_TRANSPORTER_1"/>
    <property type="match status" value="1"/>
</dbReference>
<organism evidence="7 8">
    <name type="scientific">Brachybacterium alimentarium</name>
    <dbReference type="NCBI Taxonomy" id="47845"/>
    <lineage>
        <taxon>Bacteria</taxon>
        <taxon>Bacillati</taxon>
        <taxon>Actinomycetota</taxon>
        <taxon>Actinomycetes</taxon>
        <taxon>Micrococcales</taxon>
        <taxon>Dermabacteraceae</taxon>
        <taxon>Brachybacterium</taxon>
    </lineage>
</organism>
<evidence type="ECO:0000256" key="4">
    <source>
        <dbReference type="ARBA" id="ARBA00022840"/>
    </source>
</evidence>
<dbReference type="InterPro" id="IPR017871">
    <property type="entry name" value="ABC_transporter-like_CS"/>
</dbReference>
<dbReference type="SUPFAM" id="SSF52540">
    <property type="entry name" value="P-loop containing nucleoside triphosphate hydrolases"/>
    <property type="match status" value="1"/>
</dbReference>
<dbReference type="GO" id="GO:0055085">
    <property type="term" value="P:transmembrane transport"/>
    <property type="evidence" value="ECO:0007669"/>
    <property type="project" value="UniProtKB-ARBA"/>
</dbReference>
<dbReference type="GO" id="GO:0005524">
    <property type="term" value="F:ATP binding"/>
    <property type="evidence" value="ECO:0007669"/>
    <property type="project" value="UniProtKB-KW"/>
</dbReference>
<dbReference type="InterPro" id="IPR003593">
    <property type="entry name" value="AAA+_ATPase"/>
</dbReference>
<dbReference type="RefSeq" id="WP_096197092.1">
    <property type="nucleotide sequence ID" value="NZ_JBQQHC010000011.1"/>
</dbReference>
<comment type="caution">
    <text evidence="7">The sequence shown here is derived from an EMBL/GenBank/DDBJ whole genome shotgun (WGS) entry which is preliminary data.</text>
</comment>
<gene>
    <name evidence="7" type="ORF">CIK66_09325</name>
</gene>
<keyword evidence="8" id="KW-1185">Reference proteome</keyword>
<evidence type="ECO:0000256" key="1">
    <source>
        <dbReference type="ARBA" id="ARBA00005417"/>
    </source>
</evidence>
<sequence length="375" mass="39534">MRESTAEPAGSAGSAEPAEPSASRPAPGSVPAPAPLIELDGASQVFHVKGKDLPAVSDVSLSVGEGEVLCLVGESGSGKTTTARLAAGLAAPTSGAVRFEGKDLSEMTRAERREYRRAVQYIHQDPYASLNPIRSVRSTLAIPLKRHGLARTAADVDRRVDELLTTVDLTPPESYSAKFPHQMSGGQRQRVAVARGLTLSPRLLIADESTSMLDVSIRVSLLNMLTTLRTEEGVGFIYITHDLALAKYFAWEGRTAVMYLGKIVEVGPTPQVINSPQHPYTRALLEAVPEPDPELAAQKKAAGGLLSAEIPSLSDLPSGCTFHPRCPLAEDRCREIIPVLRTAPEASAQEVACMVVTDPQPAASAGTAPGGGGPP</sequence>
<dbReference type="InterPro" id="IPR003439">
    <property type="entry name" value="ABC_transporter-like_ATP-bd"/>
</dbReference>
<reference evidence="7 8" key="1">
    <citation type="journal article" date="2017" name="Elife">
        <title>Extensive horizontal gene transfer in cheese-associated bacteria.</title>
        <authorList>
            <person name="Bonham K.S."/>
            <person name="Wolfe B.E."/>
            <person name="Dutton R.J."/>
        </authorList>
    </citation>
    <scope>NUCLEOTIDE SEQUENCE [LARGE SCALE GENOMIC DNA]</scope>
    <source>
        <strain evidence="7 8">341_9</strain>
    </source>
</reference>
<dbReference type="Pfam" id="PF08352">
    <property type="entry name" value="oligo_HPY"/>
    <property type="match status" value="1"/>
</dbReference>
<proteinExistence type="inferred from homology"/>
<dbReference type="SMART" id="SM00382">
    <property type="entry name" value="AAA"/>
    <property type="match status" value="1"/>
</dbReference>
<dbReference type="InterPro" id="IPR050319">
    <property type="entry name" value="ABC_transp_ATP-bind"/>
</dbReference>
<evidence type="ECO:0000256" key="5">
    <source>
        <dbReference type="SAM" id="MobiDB-lite"/>
    </source>
</evidence>
<dbReference type="Pfam" id="PF00005">
    <property type="entry name" value="ABC_tran"/>
    <property type="match status" value="1"/>
</dbReference>
<dbReference type="NCBIfam" id="TIGR01727">
    <property type="entry name" value="oligo_HPY"/>
    <property type="match status" value="1"/>
</dbReference>